<comment type="caution">
    <text evidence="1">The sequence shown here is derived from an EMBL/GenBank/DDBJ whole genome shotgun (WGS) entry which is preliminary data.</text>
</comment>
<name>A0A553I326_9PEZI</name>
<dbReference type="EMBL" id="VFLP01000020">
    <property type="protein sequence ID" value="TRX94603.1"/>
    <property type="molecule type" value="Genomic_DNA"/>
</dbReference>
<proteinExistence type="predicted"/>
<accession>A0A553I326</accession>
<dbReference type="Pfam" id="PF12311">
    <property type="entry name" value="DUF3632"/>
    <property type="match status" value="1"/>
</dbReference>
<sequence length="262" mass="29481">MSAITLRQCEEDPNRKDIFGILNKQLQPGNTVPVSQAATSFTQSVKKPDEKFFWGFWNDIFDVAQQIPYSNLAQDKLVQFVRELTLVPETGDKVWEARVWTDLPILGAAIREQLNQQVAEDAQISFHAFVARLLQAGISPGSETTAIWMLRDALEQNATSTGKGGDIDRTLKTAAVYIEYAGATLVQKLALQPEPQLDETQQRMLKGGEMWKGKSGLTVDRWKFWGKRFREQAENATGQETKDLALHAAKLIEVWTQTRLST</sequence>
<keyword evidence="2" id="KW-1185">Reference proteome</keyword>
<dbReference type="OrthoDB" id="3350591at2759"/>
<dbReference type="InterPro" id="IPR022085">
    <property type="entry name" value="OpdG"/>
</dbReference>
<dbReference type="STRING" id="2512241.A0A553I326"/>
<evidence type="ECO:0000313" key="1">
    <source>
        <dbReference type="EMBL" id="TRX94603.1"/>
    </source>
</evidence>
<dbReference type="AlphaFoldDB" id="A0A553I326"/>
<dbReference type="InterPro" id="IPR053204">
    <property type="entry name" value="Oxopyrrolidines_Biosynth-assoc"/>
</dbReference>
<dbReference type="PANTHER" id="PTHR38797">
    <property type="entry name" value="NUCLEAR PORE COMPLEX PROTEIN NUP85-RELATED"/>
    <property type="match status" value="1"/>
</dbReference>
<evidence type="ECO:0000313" key="2">
    <source>
        <dbReference type="Proteomes" id="UP000319160"/>
    </source>
</evidence>
<gene>
    <name evidence="1" type="ORF">FHL15_004375</name>
</gene>
<organism evidence="1 2">
    <name type="scientific">Xylaria flabelliformis</name>
    <dbReference type="NCBI Taxonomy" id="2512241"/>
    <lineage>
        <taxon>Eukaryota</taxon>
        <taxon>Fungi</taxon>
        <taxon>Dikarya</taxon>
        <taxon>Ascomycota</taxon>
        <taxon>Pezizomycotina</taxon>
        <taxon>Sordariomycetes</taxon>
        <taxon>Xylariomycetidae</taxon>
        <taxon>Xylariales</taxon>
        <taxon>Xylariaceae</taxon>
        <taxon>Xylaria</taxon>
    </lineage>
</organism>
<dbReference type="Proteomes" id="UP000319160">
    <property type="component" value="Unassembled WGS sequence"/>
</dbReference>
<protein>
    <submittedName>
        <fullName evidence="1">Uncharacterized protein</fullName>
    </submittedName>
</protein>
<reference evidence="2" key="1">
    <citation type="submission" date="2019-06" db="EMBL/GenBank/DDBJ databases">
        <title>Draft genome sequence of the griseofulvin-producing fungus Xylaria cubensis strain G536.</title>
        <authorList>
            <person name="Mead M.E."/>
            <person name="Raja H.A."/>
            <person name="Steenwyk J.L."/>
            <person name="Knowles S.L."/>
            <person name="Oberlies N.H."/>
            <person name="Rokas A."/>
        </authorList>
    </citation>
    <scope>NUCLEOTIDE SEQUENCE [LARGE SCALE GENOMIC DNA]</scope>
    <source>
        <strain evidence="2">G536</strain>
    </source>
</reference>
<dbReference type="PANTHER" id="PTHR38797:SF4">
    <property type="entry name" value="NUCLEAR PORE COMPLEX PROTEIN NUP85"/>
    <property type="match status" value="1"/>
</dbReference>